<keyword evidence="1" id="KW-0472">Membrane</keyword>
<sequence length="69" mass="8124">MKKIKIAIRNLINNNSFWIGFFVCFIINEIDAFIDGREDLKSTLFWGILSIIIIGFRKMDDEINKNLKD</sequence>
<keyword evidence="1" id="KW-1133">Transmembrane helix</keyword>
<reference evidence="2 3" key="1">
    <citation type="submission" date="2017-11" db="EMBL/GenBank/DDBJ databases">
        <title>Bacillus camelliae sp. nov., isolated from pu'er tea.</title>
        <authorList>
            <person name="Niu L."/>
        </authorList>
    </citation>
    <scope>NUCLEOTIDE SEQUENCE [LARGE SCALE GENOMIC DNA]</scope>
    <source>
        <strain evidence="2 3">7578-1</strain>
    </source>
</reference>
<name>A0A2N3LCM5_9BACI</name>
<evidence type="ECO:0000313" key="3">
    <source>
        <dbReference type="Proteomes" id="UP000233440"/>
    </source>
</evidence>
<dbReference type="EMBL" id="PIQO01000047">
    <property type="protein sequence ID" value="PKR82410.1"/>
    <property type="molecule type" value="Genomic_DNA"/>
</dbReference>
<dbReference type="Proteomes" id="UP000233440">
    <property type="component" value="Unassembled WGS sequence"/>
</dbReference>
<feature type="transmembrane region" description="Helical" evidence="1">
    <location>
        <begin position="12"/>
        <end position="34"/>
    </location>
</feature>
<keyword evidence="3" id="KW-1185">Reference proteome</keyword>
<proteinExistence type="predicted"/>
<evidence type="ECO:0000313" key="2">
    <source>
        <dbReference type="EMBL" id="PKR82410.1"/>
    </source>
</evidence>
<keyword evidence="1" id="KW-0812">Transmembrane</keyword>
<accession>A0A2N3LCM5</accession>
<dbReference type="AlphaFoldDB" id="A0A2N3LCM5"/>
<dbReference type="RefSeq" id="WP_101356813.1">
    <property type="nucleotide sequence ID" value="NZ_PIQO01000047.1"/>
</dbReference>
<protein>
    <submittedName>
        <fullName evidence="2">Uncharacterized protein</fullName>
    </submittedName>
</protein>
<comment type="caution">
    <text evidence="2">The sequence shown here is derived from an EMBL/GenBank/DDBJ whole genome shotgun (WGS) entry which is preliminary data.</text>
</comment>
<gene>
    <name evidence="2" type="ORF">CWO92_24650</name>
</gene>
<organism evidence="2 3">
    <name type="scientific">Heyndrickxia camelliae</name>
    <dbReference type="NCBI Taxonomy" id="1707093"/>
    <lineage>
        <taxon>Bacteria</taxon>
        <taxon>Bacillati</taxon>
        <taxon>Bacillota</taxon>
        <taxon>Bacilli</taxon>
        <taxon>Bacillales</taxon>
        <taxon>Bacillaceae</taxon>
        <taxon>Heyndrickxia</taxon>
    </lineage>
</organism>
<evidence type="ECO:0000256" key="1">
    <source>
        <dbReference type="SAM" id="Phobius"/>
    </source>
</evidence>